<protein>
    <submittedName>
        <fullName evidence="3">PPM-type phosphatase domain-containing protein</fullName>
    </submittedName>
</protein>
<evidence type="ECO:0000313" key="3">
    <source>
        <dbReference type="EMBL" id="CAL4783673.1"/>
    </source>
</evidence>
<dbReference type="AlphaFoldDB" id="A0A9P1CRY4"/>
<gene>
    <name evidence="2" type="ORF">C1SCF055_LOCUS22848</name>
</gene>
<dbReference type="EMBL" id="CAMXCT020002198">
    <property type="protein sequence ID" value="CAL1149736.1"/>
    <property type="molecule type" value="Genomic_DNA"/>
</dbReference>
<dbReference type="EMBL" id="CAMXCT010002198">
    <property type="protein sequence ID" value="CAI3996361.1"/>
    <property type="molecule type" value="Genomic_DNA"/>
</dbReference>
<feature type="region of interest" description="Disordered" evidence="1">
    <location>
        <begin position="1"/>
        <end position="48"/>
    </location>
</feature>
<accession>A0A9P1CRY4</accession>
<dbReference type="Proteomes" id="UP001152797">
    <property type="component" value="Unassembled WGS sequence"/>
</dbReference>
<reference evidence="3 4" key="2">
    <citation type="submission" date="2024-05" db="EMBL/GenBank/DDBJ databases">
        <authorList>
            <person name="Chen Y."/>
            <person name="Shah S."/>
            <person name="Dougan E. K."/>
            <person name="Thang M."/>
            <person name="Chan C."/>
        </authorList>
    </citation>
    <scope>NUCLEOTIDE SEQUENCE [LARGE SCALE GENOMIC DNA]</scope>
</reference>
<name>A0A9P1CRY4_9DINO</name>
<sequence>MEMLESGELDLEDLEEEEAVDDDDMDDEEQAASSSAWANGQGPDGMGCTAVVALVRGGGKPEVQPTPG</sequence>
<proteinExistence type="predicted"/>
<evidence type="ECO:0000256" key="1">
    <source>
        <dbReference type="SAM" id="MobiDB-lite"/>
    </source>
</evidence>
<organism evidence="2">
    <name type="scientific">Cladocopium goreaui</name>
    <dbReference type="NCBI Taxonomy" id="2562237"/>
    <lineage>
        <taxon>Eukaryota</taxon>
        <taxon>Sar</taxon>
        <taxon>Alveolata</taxon>
        <taxon>Dinophyceae</taxon>
        <taxon>Suessiales</taxon>
        <taxon>Symbiodiniaceae</taxon>
        <taxon>Cladocopium</taxon>
    </lineage>
</organism>
<comment type="caution">
    <text evidence="2">The sequence shown here is derived from an EMBL/GenBank/DDBJ whole genome shotgun (WGS) entry which is preliminary data.</text>
</comment>
<feature type="compositionally biased region" description="Acidic residues" evidence="1">
    <location>
        <begin position="1"/>
        <end position="30"/>
    </location>
</feature>
<keyword evidence="4" id="KW-1185">Reference proteome</keyword>
<evidence type="ECO:0000313" key="2">
    <source>
        <dbReference type="EMBL" id="CAI3996361.1"/>
    </source>
</evidence>
<evidence type="ECO:0000313" key="4">
    <source>
        <dbReference type="Proteomes" id="UP001152797"/>
    </source>
</evidence>
<dbReference type="EMBL" id="CAMXCT030002198">
    <property type="protein sequence ID" value="CAL4783673.1"/>
    <property type="molecule type" value="Genomic_DNA"/>
</dbReference>
<reference evidence="2" key="1">
    <citation type="submission" date="2022-10" db="EMBL/GenBank/DDBJ databases">
        <authorList>
            <person name="Chen Y."/>
            <person name="Dougan E. K."/>
            <person name="Chan C."/>
            <person name="Rhodes N."/>
            <person name="Thang M."/>
        </authorList>
    </citation>
    <scope>NUCLEOTIDE SEQUENCE</scope>
</reference>